<dbReference type="AlphaFoldDB" id="A0A1I4TCZ9"/>
<dbReference type="Gene3D" id="3.30.470.20">
    <property type="entry name" value="ATP-grasp fold, B domain"/>
    <property type="match status" value="1"/>
</dbReference>
<dbReference type="InterPro" id="IPR016185">
    <property type="entry name" value="PreATP-grasp_dom_sf"/>
</dbReference>
<dbReference type="Proteomes" id="UP000199144">
    <property type="component" value="Unassembled WGS sequence"/>
</dbReference>
<dbReference type="PROSITE" id="PS50975">
    <property type="entry name" value="ATP_GRASP"/>
    <property type="match status" value="1"/>
</dbReference>
<keyword evidence="3 7" id="KW-0547">Nucleotide-binding</keyword>
<dbReference type="GO" id="GO:0016874">
    <property type="term" value="F:ligase activity"/>
    <property type="evidence" value="ECO:0007669"/>
    <property type="project" value="UniProtKB-KW"/>
</dbReference>
<evidence type="ECO:0000259" key="9">
    <source>
        <dbReference type="PROSITE" id="PS50975"/>
    </source>
</evidence>
<evidence type="ECO:0000256" key="6">
    <source>
        <dbReference type="ARBA" id="ARBA00023267"/>
    </source>
</evidence>
<dbReference type="FunFam" id="3.30.470.20:FF:000028">
    <property type="entry name" value="Methylcrotonoyl-CoA carboxylase subunit alpha, mitochondrial"/>
    <property type="match status" value="1"/>
</dbReference>
<proteinExistence type="predicted"/>
<dbReference type="CDD" id="cd06850">
    <property type="entry name" value="biotinyl_domain"/>
    <property type="match status" value="1"/>
</dbReference>
<feature type="domain" description="ATP-grasp" evidence="9">
    <location>
        <begin position="122"/>
        <end position="319"/>
    </location>
</feature>
<keyword evidence="6" id="KW-0092">Biotin</keyword>
<feature type="domain" description="Biotin carboxylation" evidence="10">
    <location>
        <begin position="3"/>
        <end position="446"/>
    </location>
</feature>
<dbReference type="SUPFAM" id="SSF56059">
    <property type="entry name" value="Glutathione synthetase ATP-binding domain-like"/>
    <property type="match status" value="1"/>
</dbReference>
<dbReference type="InterPro" id="IPR011761">
    <property type="entry name" value="ATP-grasp"/>
</dbReference>
<evidence type="ECO:0000256" key="7">
    <source>
        <dbReference type="PROSITE-ProRule" id="PRU00409"/>
    </source>
</evidence>
<accession>A0A1I4TCZ9</accession>
<dbReference type="STRING" id="254406.SAMN04488042_11517"/>
<dbReference type="FunFam" id="2.40.50.100:FF:000003">
    <property type="entry name" value="Acetyl-CoA carboxylase biotin carboxyl carrier protein"/>
    <property type="match status" value="1"/>
</dbReference>
<dbReference type="PROSITE" id="PS00866">
    <property type="entry name" value="CPSASE_1"/>
    <property type="match status" value="1"/>
</dbReference>
<dbReference type="SUPFAM" id="SSF51230">
    <property type="entry name" value="Single hybrid motif"/>
    <property type="match status" value="1"/>
</dbReference>
<dbReference type="PROSITE" id="PS00867">
    <property type="entry name" value="CPSASE_2"/>
    <property type="match status" value="1"/>
</dbReference>
<reference evidence="11 12" key="1">
    <citation type="submission" date="2016-10" db="EMBL/GenBank/DDBJ databases">
        <authorList>
            <person name="de Groot N.N."/>
        </authorList>
    </citation>
    <scope>NUCLEOTIDE SEQUENCE [LARGE SCALE GENOMIC DNA]</scope>
    <source>
        <strain evidence="11 12">DSM 15283</strain>
    </source>
</reference>
<organism evidence="11 12">
    <name type="scientific">Shimia aestuarii</name>
    <dbReference type="NCBI Taxonomy" id="254406"/>
    <lineage>
        <taxon>Bacteria</taxon>
        <taxon>Pseudomonadati</taxon>
        <taxon>Pseudomonadota</taxon>
        <taxon>Alphaproteobacteria</taxon>
        <taxon>Rhodobacterales</taxon>
        <taxon>Roseobacteraceae</taxon>
    </lineage>
</organism>
<dbReference type="PANTHER" id="PTHR18866:SF33">
    <property type="entry name" value="METHYLCROTONOYL-COA CARBOXYLASE SUBUNIT ALPHA, MITOCHONDRIAL-RELATED"/>
    <property type="match status" value="1"/>
</dbReference>
<dbReference type="InterPro" id="IPR011054">
    <property type="entry name" value="Rudment_hybrid_motif"/>
</dbReference>
<dbReference type="PROSITE" id="PS00188">
    <property type="entry name" value="BIOTIN"/>
    <property type="match status" value="1"/>
</dbReference>
<dbReference type="InterPro" id="IPR001882">
    <property type="entry name" value="Biotin_BS"/>
</dbReference>
<dbReference type="RefSeq" id="WP_093096931.1">
    <property type="nucleotide sequence ID" value="NZ_FOTQ01000015.1"/>
</dbReference>
<dbReference type="Gene3D" id="2.40.50.100">
    <property type="match status" value="1"/>
</dbReference>
<dbReference type="InterPro" id="IPR005479">
    <property type="entry name" value="CPAse_ATP-bd"/>
</dbReference>
<comment type="cofactor">
    <cofactor evidence="1">
        <name>biotin</name>
        <dbReference type="ChEBI" id="CHEBI:57586"/>
    </cofactor>
</comment>
<evidence type="ECO:0000313" key="11">
    <source>
        <dbReference type="EMBL" id="SFM74427.1"/>
    </source>
</evidence>
<keyword evidence="12" id="KW-1185">Reference proteome</keyword>
<dbReference type="FunFam" id="3.40.50.20:FF:000010">
    <property type="entry name" value="Propionyl-CoA carboxylase subunit alpha"/>
    <property type="match status" value="1"/>
</dbReference>
<evidence type="ECO:0000256" key="2">
    <source>
        <dbReference type="ARBA" id="ARBA00022598"/>
    </source>
</evidence>
<dbReference type="SMART" id="SM00878">
    <property type="entry name" value="Biotin_carb_C"/>
    <property type="match status" value="1"/>
</dbReference>
<dbReference type="GO" id="GO:0046872">
    <property type="term" value="F:metal ion binding"/>
    <property type="evidence" value="ECO:0007669"/>
    <property type="project" value="InterPro"/>
</dbReference>
<evidence type="ECO:0000256" key="1">
    <source>
        <dbReference type="ARBA" id="ARBA00001953"/>
    </source>
</evidence>
<dbReference type="InterPro" id="IPR050856">
    <property type="entry name" value="Biotin_carboxylase_complex"/>
</dbReference>
<evidence type="ECO:0000313" key="12">
    <source>
        <dbReference type="Proteomes" id="UP000199144"/>
    </source>
</evidence>
<keyword evidence="4 7" id="KW-0067">ATP-binding</keyword>
<evidence type="ECO:0000256" key="5">
    <source>
        <dbReference type="ARBA" id="ARBA00022946"/>
    </source>
</evidence>
<dbReference type="Pfam" id="PF02786">
    <property type="entry name" value="CPSase_L_D2"/>
    <property type="match status" value="1"/>
</dbReference>
<dbReference type="InterPro" id="IPR005482">
    <property type="entry name" value="Biotin_COase_C"/>
</dbReference>
<dbReference type="EMBL" id="FOTQ01000015">
    <property type="protein sequence ID" value="SFM74427.1"/>
    <property type="molecule type" value="Genomic_DNA"/>
</dbReference>
<evidence type="ECO:0000256" key="4">
    <source>
        <dbReference type="ARBA" id="ARBA00022840"/>
    </source>
</evidence>
<protein>
    <submittedName>
        <fullName evidence="11">Geranyl-CoA carboxylase alpha subunit</fullName>
    </submittedName>
</protein>
<dbReference type="PROSITE" id="PS50979">
    <property type="entry name" value="BC"/>
    <property type="match status" value="1"/>
</dbReference>
<dbReference type="InterPro" id="IPR005481">
    <property type="entry name" value="BC-like_N"/>
</dbReference>
<dbReference type="PROSITE" id="PS50968">
    <property type="entry name" value="BIOTINYL_LIPOYL"/>
    <property type="match status" value="1"/>
</dbReference>
<evidence type="ECO:0000259" key="8">
    <source>
        <dbReference type="PROSITE" id="PS50968"/>
    </source>
</evidence>
<dbReference type="OrthoDB" id="9763189at2"/>
<dbReference type="Pfam" id="PF00289">
    <property type="entry name" value="Biotin_carb_N"/>
    <property type="match status" value="1"/>
</dbReference>
<sequence length="656" mass="68987">MAKFSSVLIANRGEIAVRVIRTAREMGLRTVAVYSEADAGAPHVAAADQAICIGPAPAQESYLNGAAILDAARQSGAGAIHPGYGFLSENADFAAGVEAAGLVFVGPDAHAIEAMGDKAGAKIRMLAAGVPCVPGYEGADQSDAVLKAEAERIGFPVMVKASAGGGGKGMRLVTRSADLPEALTRARAEALASFANDRLIIERAIQRPRHVEIQVFADTHGNVIHLGERDCSVQRRHQKVVEEAPSPAVDESIRQRMGAAAVAAAKAVGYRGAGTVEFLLDETGDFFFLEMNTRLQVEHPVTEMVTGLDLVAMQFAVAQGEALALKQDDLELKGHAIEVRLYAEDPANGFLPVTGQVALWKPPQWVRVDSGIATGVDVSPHYDPMLGKVIAYGETREVARARLIAGLREMGVLGLTTNTEFLIDVLSQEGFASGQATTAFLEEFYPQGWTQAAPESRVIALAAVQLLSEEMRAAQACTVTLDAGLAGFSSDGLRAVPVDLEIDAVCHVVEVAGFGMPEVTVNTADGKHALAYGEGNEVCRVDGQLLQWVSTTAPQGGLFLQVEGRHMHVRRHRPWRSGPGTAGKGQITAPMPGLVVSVQVAAGDVVAEGQTLAVLEAMKMQHQLVADQAGVVGEICVAEGAQVVTGALVVIVEDAE</sequence>
<name>A0A1I4TCZ9_9RHOB</name>
<keyword evidence="2" id="KW-0436">Ligase</keyword>
<dbReference type="GO" id="GO:0005524">
    <property type="term" value="F:ATP binding"/>
    <property type="evidence" value="ECO:0007669"/>
    <property type="project" value="UniProtKB-UniRule"/>
</dbReference>
<dbReference type="InterPro" id="IPR000089">
    <property type="entry name" value="Biotin_lipoyl"/>
</dbReference>
<keyword evidence="5" id="KW-0809">Transit peptide</keyword>
<evidence type="ECO:0000256" key="3">
    <source>
        <dbReference type="ARBA" id="ARBA00022741"/>
    </source>
</evidence>
<dbReference type="SUPFAM" id="SSF52440">
    <property type="entry name" value="PreATP-grasp domain"/>
    <property type="match status" value="1"/>
</dbReference>
<gene>
    <name evidence="11" type="ORF">SAMN04488042_11517</name>
</gene>
<feature type="domain" description="Lipoyl-binding" evidence="8">
    <location>
        <begin position="584"/>
        <end position="653"/>
    </location>
</feature>
<dbReference type="Pfam" id="PF00364">
    <property type="entry name" value="Biotin_lipoyl"/>
    <property type="match status" value="1"/>
</dbReference>
<dbReference type="InterPro" id="IPR011764">
    <property type="entry name" value="Biotin_carboxylation_dom"/>
</dbReference>
<dbReference type="Pfam" id="PF02785">
    <property type="entry name" value="Biotin_carb_C"/>
    <property type="match status" value="1"/>
</dbReference>
<dbReference type="FunFam" id="3.30.1490.20:FF:000003">
    <property type="entry name" value="acetyl-CoA carboxylase isoform X1"/>
    <property type="match status" value="1"/>
</dbReference>
<dbReference type="NCBIfam" id="NF006367">
    <property type="entry name" value="PRK08591.1"/>
    <property type="match status" value="1"/>
</dbReference>
<evidence type="ECO:0000259" key="10">
    <source>
        <dbReference type="PROSITE" id="PS50979"/>
    </source>
</evidence>
<dbReference type="PANTHER" id="PTHR18866">
    <property type="entry name" value="CARBOXYLASE:PYRUVATE/ACETYL-COA/PROPIONYL-COA CARBOXYLASE"/>
    <property type="match status" value="1"/>
</dbReference>
<dbReference type="InterPro" id="IPR011053">
    <property type="entry name" value="Single_hybrid_motif"/>
</dbReference>
<dbReference type="SUPFAM" id="SSF51246">
    <property type="entry name" value="Rudiment single hybrid motif"/>
    <property type="match status" value="1"/>
</dbReference>